<dbReference type="InterPro" id="IPR032710">
    <property type="entry name" value="NTF2-like_dom_sf"/>
</dbReference>
<evidence type="ECO:0000313" key="2">
    <source>
        <dbReference type="EMBL" id="CTQ64871.1"/>
    </source>
</evidence>
<keyword evidence="3" id="KW-1185">Reference proteome</keyword>
<evidence type="ECO:0000313" key="3">
    <source>
        <dbReference type="Proteomes" id="UP000049983"/>
    </source>
</evidence>
<keyword evidence="2" id="KW-0413">Isomerase</keyword>
<dbReference type="GO" id="GO:0016853">
    <property type="term" value="F:isomerase activity"/>
    <property type="evidence" value="ECO:0007669"/>
    <property type="project" value="UniProtKB-KW"/>
</dbReference>
<dbReference type="PANTHER" id="PTHR41252">
    <property type="entry name" value="BLR2505 PROTEIN"/>
    <property type="match status" value="1"/>
</dbReference>
<dbReference type="InterPro" id="IPR037401">
    <property type="entry name" value="SnoaL-like"/>
</dbReference>
<proteinExistence type="predicted"/>
<protein>
    <submittedName>
        <fullName evidence="2">Ketosteroid isomerase-related protein</fullName>
    </submittedName>
</protein>
<sequence length="130" mass="14328">MTTEEVVRKAIQSYKSGDAETVSSLLHDEIRYCIHANAETGPYCADCCGTNAFWETIGRIQADWSIDDYRLTDIIVSGERAATQIGVTITSRHTGATRETELALFWTVKDGCVVELHEYHDTAAAARAKG</sequence>
<name>A0A0M6ZCZ2_9HYPH</name>
<dbReference type="RefSeq" id="WP_158510387.1">
    <property type="nucleotide sequence ID" value="NZ_CANKXR010000009.1"/>
</dbReference>
<dbReference type="AlphaFoldDB" id="A0A0M6ZCZ2"/>
<gene>
    <name evidence="2" type="ORF">LA5096_00554</name>
</gene>
<organism evidence="2 3">
    <name type="scientific">Roseibium album</name>
    <dbReference type="NCBI Taxonomy" id="311410"/>
    <lineage>
        <taxon>Bacteria</taxon>
        <taxon>Pseudomonadati</taxon>
        <taxon>Pseudomonadota</taxon>
        <taxon>Alphaproteobacteria</taxon>
        <taxon>Hyphomicrobiales</taxon>
        <taxon>Stappiaceae</taxon>
        <taxon>Roseibium</taxon>
    </lineage>
</organism>
<accession>A0A0M6ZCZ2</accession>
<dbReference type="Pfam" id="PF12680">
    <property type="entry name" value="SnoaL_2"/>
    <property type="match status" value="1"/>
</dbReference>
<feature type="domain" description="SnoaL-like" evidence="1">
    <location>
        <begin position="7"/>
        <end position="115"/>
    </location>
</feature>
<dbReference type="EMBL" id="CXWC01000001">
    <property type="protein sequence ID" value="CTQ64871.1"/>
    <property type="molecule type" value="Genomic_DNA"/>
</dbReference>
<dbReference type="SUPFAM" id="SSF54427">
    <property type="entry name" value="NTF2-like"/>
    <property type="match status" value="1"/>
</dbReference>
<dbReference type="STRING" id="311410.LA5095_03187"/>
<reference evidence="3" key="1">
    <citation type="submission" date="2015-07" db="EMBL/GenBank/DDBJ databases">
        <authorList>
            <person name="Rodrigo-Torres Lidia"/>
            <person name="Arahal R.David."/>
        </authorList>
    </citation>
    <scope>NUCLEOTIDE SEQUENCE [LARGE SCALE GENOMIC DNA]</scope>
    <source>
        <strain evidence="3">CECT 5096</strain>
    </source>
</reference>
<dbReference type="Proteomes" id="UP000049983">
    <property type="component" value="Unassembled WGS sequence"/>
</dbReference>
<evidence type="ECO:0000259" key="1">
    <source>
        <dbReference type="Pfam" id="PF12680"/>
    </source>
</evidence>
<dbReference type="GeneID" id="97668006"/>
<dbReference type="PANTHER" id="PTHR41252:SF1">
    <property type="entry name" value="BLR2505 PROTEIN"/>
    <property type="match status" value="1"/>
</dbReference>
<dbReference type="Gene3D" id="3.10.450.50">
    <property type="match status" value="1"/>
</dbReference>